<proteinExistence type="predicted"/>
<organism evidence="8 9">
    <name type="scientific">Caballeronia udeis</name>
    <dbReference type="NCBI Taxonomy" id="1232866"/>
    <lineage>
        <taxon>Bacteria</taxon>
        <taxon>Pseudomonadati</taxon>
        <taxon>Pseudomonadota</taxon>
        <taxon>Betaproteobacteria</taxon>
        <taxon>Burkholderiales</taxon>
        <taxon>Burkholderiaceae</taxon>
        <taxon>Caballeronia</taxon>
    </lineage>
</organism>
<feature type="transmembrane region" description="Helical" evidence="6">
    <location>
        <begin position="374"/>
        <end position="396"/>
    </location>
</feature>
<feature type="transmembrane region" description="Helical" evidence="6">
    <location>
        <begin position="90"/>
        <end position="109"/>
    </location>
</feature>
<dbReference type="Gene3D" id="1.20.1250.20">
    <property type="entry name" value="MFS general substrate transporter like domains"/>
    <property type="match status" value="2"/>
</dbReference>
<dbReference type="InterPro" id="IPR036259">
    <property type="entry name" value="MFS_trans_sf"/>
</dbReference>
<dbReference type="InterPro" id="IPR020846">
    <property type="entry name" value="MFS_dom"/>
</dbReference>
<feature type="transmembrane region" description="Helical" evidence="6">
    <location>
        <begin position="252"/>
        <end position="274"/>
    </location>
</feature>
<gene>
    <name evidence="8" type="ORF">AWB69_08028</name>
</gene>
<evidence type="ECO:0000259" key="7">
    <source>
        <dbReference type="PROSITE" id="PS50850"/>
    </source>
</evidence>
<dbReference type="PANTHER" id="PTHR43791:SF36">
    <property type="entry name" value="TRANSPORTER, PUTATIVE (AFU_ORTHOLOGUE AFUA_6G08340)-RELATED"/>
    <property type="match status" value="1"/>
</dbReference>
<dbReference type="InterPro" id="IPR011701">
    <property type="entry name" value="MFS"/>
</dbReference>
<dbReference type="GO" id="GO:0022857">
    <property type="term" value="F:transmembrane transporter activity"/>
    <property type="evidence" value="ECO:0007669"/>
    <property type="project" value="InterPro"/>
</dbReference>
<feature type="transmembrane region" description="Helical" evidence="6">
    <location>
        <begin position="408"/>
        <end position="427"/>
    </location>
</feature>
<comment type="subcellular location">
    <subcellularLocation>
        <location evidence="1">Membrane</location>
        <topology evidence="1">Multi-pass membrane protein</topology>
    </subcellularLocation>
</comment>
<keyword evidence="5 6" id="KW-0472">Membrane</keyword>
<feature type="domain" description="Major facilitator superfamily (MFS) profile" evidence="7">
    <location>
        <begin position="25"/>
        <end position="432"/>
    </location>
</feature>
<evidence type="ECO:0000256" key="1">
    <source>
        <dbReference type="ARBA" id="ARBA00004141"/>
    </source>
</evidence>
<dbReference type="OrthoDB" id="5441967at2"/>
<sequence length="442" mass="48392">MNRANSGVDDERVLESAVSKVKRHVLPLFIVMFMVNYIDRVNISFIRPHLQADLGIGAAAYGLGAGLFFLTYSLLEVPSNVLMQRYGARVWLTRIMATWGVVSILMAFIQNEMQFYIVRILLGAAEAGFFPGVLYYFTQWLPDGARGKAVALFLSGSALSSIVSGPLSGALLQLHGLNLHGWQWLFLIEGAGSTLLSGFVWFWLVSRPGEAKWLSADEKRVLVGCIKEENSSRDAYRSIHVSAFKLLRDPQIVLFCFLYFCIQLTIYAALFWLPGVIRTMGHGLGDFQVGLLNSVPWLISIVAMYIYAALAARWRFQQAWVASALIVAAIGLYFSTTSLPIFAFISICFAAIGFKAASSLFWPIPQGYLDPRISAAVIALINSVGNLGGFVAPATFGFLEQHTGSIKGGLYGLAATSVISGLLVFFARLTPKEAPATLVTNE</sequence>
<dbReference type="Proteomes" id="UP000054683">
    <property type="component" value="Unassembled WGS sequence"/>
</dbReference>
<evidence type="ECO:0000256" key="5">
    <source>
        <dbReference type="ARBA" id="ARBA00023136"/>
    </source>
</evidence>
<name>A0A158JIT2_9BURK</name>
<feature type="transmembrane region" description="Helical" evidence="6">
    <location>
        <begin position="58"/>
        <end position="78"/>
    </location>
</feature>
<evidence type="ECO:0000256" key="3">
    <source>
        <dbReference type="ARBA" id="ARBA00022692"/>
    </source>
</evidence>
<dbReference type="AlphaFoldDB" id="A0A158JIT2"/>
<keyword evidence="2" id="KW-0813">Transport</keyword>
<evidence type="ECO:0000313" key="9">
    <source>
        <dbReference type="Proteomes" id="UP000054683"/>
    </source>
</evidence>
<dbReference type="PROSITE" id="PS50850">
    <property type="entry name" value="MFS"/>
    <property type="match status" value="1"/>
</dbReference>
<evidence type="ECO:0000256" key="2">
    <source>
        <dbReference type="ARBA" id="ARBA00022448"/>
    </source>
</evidence>
<feature type="transmembrane region" description="Helical" evidence="6">
    <location>
        <begin position="294"/>
        <end position="312"/>
    </location>
</feature>
<protein>
    <submittedName>
        <fullName evidence="8">Major facilitator transporter</fullName>
    </submittedName>
</protein>
<feature type="transmembrane region" description="Helical" evidence="6">
    <location>
        <begin position="319"/>
        <end position="335"/>
    </location>
</feature>
<dbReference type="CDD" id="cd17319">
    <property type="entry name" value="MFS_ExuT_GudP_like"/>
    <property type="match status" value="1"/>
</dbReference>
<keyword evidence="3 6" id="KW-0812">Transmembrane</keyword>
<dbReference type="PANTHER" id="PTHR43791">
    <property type="entry name" value="PERMEASE-RELATED"/>
    <property type="match status" value="1"/>
</dbReference>
<dbReference type="SUPFAM" id="SSF103473">
    <property type="entry name" value="MFS general substrate transporter"/>
    <property type="match status" value="1"/>
</dbReference>
<dbReference type="GO" id="GO:0016020">
    <property type="term" value="C:membrane"/>
    <property type="evidence" value="ECO:0007669"/>
    <property type="project" value="UniProtKB-SubCell"/>
</dbReference>
<feature type="transmembrane region" description="Helical" evidence="6">
    <location>
        <begin position="341"/>
        <end position="362"/>
    </location>
</feature>
<feature type="transmembrane region" description="Helical" evidence="6">
    <location>
        <begin position="115"/>
        <end position="137"/>
    </location>
</feature>
<accession>A0A158JIT2</accession>
<feature type="transmembrane region" description="Helical" evidence="6">
    <location>
        <begin position="149"/>
        <end position="172"/>
    </location>
</feature>
<evidence type="ECO:0000256" key="6">
    <source>
        <dbReference type="SAM" id="Phobius"/>
    </source>
</evidence>
<dbReference type="RefSeq" id="WP_062092138.1">
    <property type="nucleotide sequence ID" value="NZ_FCOK02000092.1"/>
</dbReference>
<dbReference type="Pfam" id="PF07690">
    <property type="entry name" value="MFS_1"/>
    <property type="match status" value="1"/>
</dbReference>
<dbReference type="EMBL" id="FCOK02000092">
    <property type="protein sequence ID" value="SAL68525.1"/>
    <property type="molecule type" value="Genomic_DNA"/>
</dbReference>
<evidence type="ECO:0000313" key="8">
    <source>
        <dbReference type="EMBL" id="SAL68525.1"/>
    </source>
</evidence>
<reference evidence="8 9" key="1">
    <citation type="submission" date="2016-01" db="EMBL/GenBank/DDBJ databases">
        <authorList>
            <person name="Oliw E.H."/>
        </authorList>
    </citation>
    <scope>NUCLEOTIDE SEQUENCE [LARGE SCALE GENOMIC DNA]</scope>
    <source>
        <strain evidence="8">LMG 27134</strain>
    </source>
</reference>
<keyword evidence="4 6" id="KW-1133">Transmembrane helix</keyword>
<feature type="transmembrane region" description="Helical" evidence="6">
    <location>
        <begin position="184"/>
        <end position="205"/>
    </location>
</feature>
<dbReference type="FunFam" id="1.20.1250.20:FF:000018">
    <property type="entry name" value="MFS transporter permease"/>
    <property type="match status" value="1"/>
</dbReference>
<evidence type="ECO:0000256" key="4">
    <source>
        <dbReference type="ARBA" id="ARBA00022989"/>
    </source>
</evidence>
<feature type="transmembrane region" description="Helical" evidence="6">
    <location>
        <begin position="21"/>
        <end position="38"/>
    </location>
</feature>